<proteinExistence type="predicted"/>
<gene>
    <name evidence="1" type="ORF">Klosneuvirus_3_31</name>
</gene>
<organism evidence="1">
    <name type="scientific">Klosneuvirus KNV1</name>
    <dbReference type="NCBI Taxonomy" id="1977640"/>
    <lineage>
        <taxon>Viruses</taxon>
        <taxon>Varidnaviria</taxon>
        <taxon>Bamfordvirae</taxon>
        <taxon>Nucleocytoviricota</taxon>
        <taxon>Megaviricetes</taxon>
        <taxon>Imitervirales</taxon>
        <taxon>Mimiviridae</taxon>
        <taxon>Klosneuvirinae</taxon>
        <taxon>Klosneuvirus</taxon>
    </lineage>
</organism>
<dbReference type="EMBL" id="KY684110">
    <property type="protein sequence ID" value="ARF11896.1"/>
    <property type="molecule type" value="Genomic_DNA"/>
</dbReference>
<name>A0A1V0SJJ3_9VIRU</name>
<reference evidence="1" key="1">
    <citation type="journal article" date="2017" name="Science">
        <title>Giant viruses with an expanded complement of translation system components.</title>
        <authorList>
            <person name="Schulz F."/>
            <person name="Yutin N."/>
            <person name="Ivanova N.N."/>
            <person name="Ortega D.R."/>
            <person name="Lee T.K."/>
            <person name="Vierheilig J."/>
            <person name="Daims H."/>
            <person name="Horn M."/>
            <person name="Wagner M."/>
            <person name="Jensen G.J."/>
            <person name="Kyrpides N.C."/>
            <person name="Koonin E.V."/>
            <person name="Woyke T."/>
        </authorList>
    </citation>
    <scope>NUCLEOTIDE SEQUENCE</scope>
    <source>
        <strain evidence="1">KNV1</strain>
    </source>
</reference>
<protein>
    <submittedName>
        <fullName evidence="1">Uncharacterized protein</fullName>
    </submittedName>
</protein>
<sequence>MKYSDKSVSFSERKHIFYYDCDETYCYIKDRSIKKKQNRKLRTVERYMKQNDLLNKDEMLEFTKDQQKHIRGDFINYIAKKRKMIMKKEYVKIIT</sequence>
<evidence type="ECO:0000313" key="1">
    <source>
        <dbReference type="EMBL" id="ARF11896.1"/>
    </source>
</evidence>
<accession>A0A1V0SJJ3</accession>